<feature type="transmembrane region" description="Helical" evidence="1">
    <location>
        <begin position="273"/>
        <end position="300"/>
    </location>
</feature>
<gene>
    <name evidence="2" type="ORF">ENS31_13415</name>
</gene>
<feature type="transmembrane region" description="Helical" evidence="1">
    <location>
        <begin position="189"/>
        <end position="211"/>
    </location>
</feature>
<reference evidence="2" key="1">
    <citation type="journal article" date="2020" name="mSystems">
        <title>Genome- and Community-Level Interaction Insights into Carbon Utilization and Element Cycling Functions of Hydrothermarchaeota in Hydrothermal Sediment.</title>
        <authorList>
            <person name="Zhou Z."/>
            <person name="Liu Y."/>
            <person name="Xu W."/>
            <person name="Pan J."/>
            <person name="Luo Z.H."/>
            <person name="Li M."/>
        </authorList>
    </citation>
    <scope>NUCLEOTIDE SEQUENCE [LARGE SCALE GENOMIC DNA]</scope>
    <source>
        <strain evidence="2">SpSt-479</strain>
    </source>
</reference>
<sequence>MQDFRNTHALTQKDIFRFWLPLSATWLMMSLEGPYLAALIARLPEPKFNLAAYGVAFSLAMIVEAPVIMMMSASTALVNDYKSFIELRKFNYRLSLALTIAMIIFSVSPIFYFVTEYLIGLPHAVAYLTHLSIMLLIPWPGAIGYRRFYQGILIRNNQTRFVAFGTIIRLISMSTVALILYLFTTIPGAAVGASALSSAVIMEAVASRIMANKLLKKIESVGNKNEDGVAISQKTIFKFYYPLALTSILTLGVQPFVTFFVGQSRMPLESLAVLPVVTSFVFIFRGLGLSYQEVVIALIGDKFENSKEIKSFAIKLASFTAGTLMIIAFTPLRDYWLESVSGLNPSLAEFAHLPLMIMSFFPAMTVLISFERAVLVKADHTKTITIGTAIEFFSIIIVLGLCIKFFDFVGAIAATISFVLGRIAACTYLFPPVVKALNVKT</sequence>
<evidence type="ECO:0008006" key="3">
    <source>
        <dbReference type="Google" id="ProtNLM"/>
    </source>
</evidence>
<keyword evidence="1" id="KW-1133">Transmembrane helix</keyword>
<protein>
    <recommendedName>
        <fullName evidence="3">Polysaccharide biosynthesis protein</fullName>
    </recommendedName>
</protein>
<feature type="transmembrane region" description="Helical" evidence="1">
    <location>
        <begin position="412"/>
        <end position="430"/>
    </location>
</feature>
<keyword evidence="1" id="KW-0812">Transmembrane</keyword>
<feature type="transmembrane region" description="Helical" evidence="1">
    <location>
        <begin position="350"/>
        <end position="371"/>
    </location>
</feature>
<feature type="transmembrane region" description="Helical" evidence="1">
    <location>
        <begin position="20"/>
        <end position="41"/>
    </location>
</feature>
<name>A0A7V3E803_9BACT</name>
<feature type="transmembrane region" description="Helical" evidence="1">
    <location>
        <begin position="161"/>
        <end position="183"/>
    </location>
</feature>
<accession>A0A7V3E803</accession>
<feature type="transmembrane region" description="Helical" evidence="1">
    <location>
        <begin position="120"/>
        <end position="140"/>
    </location>
</feature>
<organism evidence="2">
    <name type="scientific">Ignavibacterium album</name>
    <dbReference type="NCBI Taxonomy" id="591197"/>
    <lineage>
        <taxon>Bacteria</taxon>
        <taxon>Pseudomonadati</taxon>
        <taxon>Ignavibacteriota</taxon>
        <taxon>Ignavibacteria</taxon>
        <taxon>Ignavibacteriales</taxon>
        <taxon>Ignavibacteriaceae</taxon>
        <taxon>Ignavibacterium</taxon>
    </lineage>
</organism>
<feature type="transmembrane region" description="Helical" evidence="1">
    <location>
        <begin position="90"/>
        <end position="114"/>
    </location>
</feature>
<feature type="transmembrane region" description="Helical" evidence="1">
    <location>
        <begin position="312"/>
        <end position="330"/>
    </location>
</feature>
<dbReference type="AlphaFoldDB" id="A0A7V3E803"/>
<feature type="transmembrane region" description="Helical" evidence="1">
    <location>
        <begin position="239"/>
        <end position="261"/>
    </location>
</feature>
<feature type="transmembrane region" description="Helical" evidence="1">
    <location>
        <begin position="53"/>
        <end position="78"/>
    </location>
</feature>
<dbReference type="EMBL" id="DSUJ01000011">
    <property type="protein sequence ID" value="HFI92510.1"/>
    <property type="molecule type" value="Genomic_DNA"/>
</dbReference>
<feature type="transmembrane region" description="Helical" evidence="1">
    <location>
        <begin position="383"/>
        <end position="406"/>
    </location>
</feature>
<evidence type="ECO:0000256" key="1">
    <source>
        <dbReference type="SAM" id="Phobius"/>
    </source>
</evidence>
<comment type="caution">
    <text evidence="2">The sequence shown here is derived from an EMBL/GenBank/DDBJ whole genome shotgun (WGS) entry which is preliminary data.</text>
</comment>
<proteinExistence type="predicted"/>
<evidence type="ECO:0000313" key="2">
    <source>
        <dbReference type="EMBL" id="HFI92510.1"/>
    </source>
</evidence>
<keyword evidence="1" id="KW-0472">Membrane</keyword>